<dbReference type="KEGG" id="cct:CC1_19500"/>
<dbReference type="Proteomes" id="UP000008798">
    <property type="component" value="Chromosome"/>
</dbReference>
<organism evidence="2 3">
    <name type="scientific">Coprococcus catus GD/7</name>
    <dbReference type="NCBI Taxonomy" id="717962"/>
    <lineage>
        <taxon>Bacteria</taxon>
        <taxon>Bacillati</taxon>
        <taxon>Bacillota</taxon>
        <taxon>Clostridia</taxon>
        <taxon>Lachnospirales</taxon>
        <taxon>Lachnospiraceae</taxon>
        <taxon>Coprococcus</taxon>
    </lineage>
</organism>
<evidence type="ECO:0000313" key="2">
    <source>
        <dbReference type="EMBL" id="CBK80681.1"/>
    </source>
</evidence>
<evidence type="ECO:0000313" key="3">
    <source>
        <dbReference type="Proteomes" id="UP000008798"/>
    </source>
</evidence>
<name>D4J8L0_9FIRM</name>
<proteinExistence type="predicted"/>
<dbReference type="EMBL" id="FP929038">
    <property type="protein sequence ID" value="CBK80681.1"/>
    <property type="molecule type" value="Genomic_DNA"/>
</dbReference>
<evidence type="ECO:0000256" key="1">
    <source>
        <dbReference type="SAM" id="MobiDB-lite"/>
    </source>
</evidence>
<accession>D4J8L0</accession>
<sequence length="282" mass="32153">MGRLKHYRNCEVVIAPEEEPLKYAVGCEDEMVHQELKCCNAHNEIGKQNNGKRFLTDREIKSLVEQFVKDDDIIAQTYDEIAKRRKDKDFKYSLVKQGVSMTIVSRFCEMGIARPSAMKLAMGVVNILYDLYVADCQTKTEKKESKVIEEIVEAVPSVSEAIEETQEEPAPAVKLEKEPDETSEKASDSQESNEAEESTSGSSEKQHADFRRIVVSPKSLGLEDAVIEAGKIKSLMEMMDNYYYDYLSADASEKMQSFYCVFDILKKRYDEFEDGLQHIIYG</sequence>
<feature type="region of interest" description="Disordered" evidence="1">
    <location>
        <begin position="159"/>
        <end position="208"/>
    </location>
</feature>
<dbReference type="STRING" id="717962.CC1_19500"/>
<gene>
    <name evidence="2" type="ORF">CC1_19500</name>
</gene>
<dbReference type="PATRIC" id="fig|717962.3.peg.1789"/>
<dbReference type="HOGENOM" id="CLU_985944_0_0_9"/>
<protein>
    <submittedName>
        <fullName evidence="2">Uncharacterized protein</fullName>
    </submittedName>
</protein>
<feature type="compositionally biased region" description="Basic and acidic residues" evidence="1">
    <location>
        <begin position="174"/>
        <end position="188"/>
    </location>
</feature>
<dbReference type="RefSeq" id="WP_015514249.1">
    <property type="nucleotide sequence ID" value="NC_021009.1"/>
</dbReference>
<reference evidence="2 3" key="2">
    <citation type="submission" date="2010-03" db="EMBL/GenBank/DDBJ databases">
        <authorList>
            <person name="Pajon A."/>
        </authorList>
    </citation>
    <scope>NUCLEOTIDE SEQUENCE [LARGE SCALE GENOMIC DNA]</scope>
    <source>
        <strain evidence="2 3">GD/7</strain>
    </source>
</reference>
<dbReference type="AlphaFoldDB" id="D4J8L0"/>
<reference evidence="2 3" key="1">
    <citation type="submission" date="2010-03" db="EMBL/GenBank/DDBJ databases">
        <title>The genome sequence of Coprococcus catus GD/7.</title>
        <authorList>
            <consortium name="metaHIT consortium -- http://www.metahit.eu/"/>
            <person name="Pajon A."/>
            <person name="Turner K."/>
            <person name="Parkhill J."/>
            <person name="Duncan S."/>
            <person name="Flint H."/>
        </authorList>
    </citation>
    <scope>NUCLEOTIDE SEQUENCE [LARGE SCALE GENOMIC DNA]</scope>
    <source>
        <strain evidence="2 3">GD/7</strain>
    </source>
</reference>